<evidence type="ECO:0000256" key="1">
    <source>
        <dbReference type="ARBA" id="ARBA00001933"/>
    </source>
</evidence>
<reference evidence="16 17" key="1">
    <citation type="journal article" date="2017" name="Genome Announc.">
        <title>Draft Genome Sequence of a Sporulating and Motile Strain of Lachnotalea glycerini Isolated from Water in Quebec City, Canada.</title>
        <authorList>
            <person name="Maheux A.F."/>
            <person name="Boudreau D.K."/>
            <person name="Berube E."/>
            <person name="Boissinot M."/>
            <person name="Raymond F."/>
            <person name="Brodeur S."/>
            <person name="Corbeil J."/>
            <person name="Isabel S."/>
            <person name="Omar R.F."/>
            <person name="Bergeron M.G."/>
        </authorList>
    </citation>
    <scope>NUCLEOTIDE SEQUENCE [LARGE SCALE GENOMIC DNA]</scope>
    <source>
        <strain evidence="16 17">CCRI-19302</strain>
    </source>
</reference>
<evidence type="ECO:0000256" key="13">
    <source>
        <dbReference type="SAM" id="Coils"/>
    </source>
</evidence>
<evidence type="ECO:0000256" key="2">
    <source>
        <dbReference type="ARBA" id="ARBA00006490"/>
    </source>
</evidence>
<name>A0A255IJA2_9FIRM</name>
<keyword evidence="6 12" id="KW-0479">Metal-binding</keyword>
<accession>A0A255IJA2</accession>
<proteinExistence type="inferred from homology"/>
<keyword evidence="17" id="KW-1185">Reference proteome</keyword>
<dbReference type="SUPFAM" id="SSF53383">
    <property type="entry name" value="PLP-dependent transferases"/>
    <property type="match status" value="1"/>
</dbReference>
<comment type="catalytic activity">
    <reaction evidence="10 12">
        <text>(sulfur carrier)-H + L-cysteine = (sulfur carrier)-SH + L-alanine</text>
        <dbReference type="Rhea" id="RHEA:43892"/>
        <dbReference type="Rhea" id="RHEA-COMP:14737"/>
        <dbReference type="Rhea" id="RHEA-COMP:14739"/>
        <dbReference type="ChEBI" id="CHEBI:29917"/>
        <dbReference type="ChEBI" id="CHEBI:35235"/>
        <dbReference type="ChEBI" id="CHEBI:57972"/>
        <dbReference type="ChEBI" id="CHEBI:64428"/>
        <dbReference type="EC" id="2.8.1.7"/>
    </reaction>
</comment>
<dbReference type="Gene3D" id="3.40.640.10">
    <property type="entry name" value="Type I PLP-dependent aspartate aminotransferase-like (Major domain)"/>
    <property type="match status" value="1"/>
</dbReference>
<dbReference type="GO" id="GO:0031071">
    <property type="term" value="F:cysteine desulfurase activity"/>
    <property type="evidence" value="ECO:0007669"/>
    <property type="project" value="UniProtKB-EC"/>
</dbReference>
<dbReference type="FunFam" id="3.40.640.10:FF:000084">
    <property type="entry name" value="IscS-like cysteine desulfurase"/>
    <property type="match status" value="1"/>
</dbReference>
<evidence type="ECO:0000256" key="9">
    <source>
        <dbReference type="ARBA" id="ARBA00023014"/>
    </source>
</evidence>
<evidence type="ECO:0000256" key="6">
    <source>
        <dbReference type="ARBA" id="ARBA00022723"/>
    </source>
</evidence>
<dbReference type="Proteomes" id="UP000247523">
    <property type="component" value="Unassembled WGS sequence"/>
</dbReference>
<evidence type="ECO:0000313" key="15">
    <source>
        <dbReference type="EMBL" id="PXV95993.1"/>
    </source>
</evidence>
<dbReference type="InterPro" id="IPR017772">
    <property type="entry name" value="Cys_deSase_NifS_bac/arc"/>
</dbReference>
<dbReference type="GO" id="GO:0051536">
    <property type="term" value="F:iron-sulfur cluster binding"/>
    <property type="evidence" value="ECO:0007669"/>
    <property type="project" value="UniProtKB-KW"/>
</dbReference>
<dbReference type="Gene3D" id="1.10.260.50">
    <property type="match status" value="1"/>
</dbReference>
<evidence type="ECO:0000313" key="16">
    <source>
        <dbReference type="EMBL" id="RDY32962.1"/>
    </source>
</evidence>
<dbReference type="NCBIfam" id="TIGR03402">
    <property type="entry name" value="FeS_nifS"/>
    <property type="match status" value="1"/>
</dbReference>
<dbReference type="InterPro" id="IPR015421">
    <property type="entry name" value="PyrdxlP-dep_Trfase_major"/>
</dbReference>
<evidence type="ECO:0000256" key="11">
    <source>
        <dbReference type="RuleBase" id="RU004504"/>
    </source>
</evidence>
<sequence length="392" mass="43982">MGKFIYLDNAATTQTSERVIRAMLPYYARSYGNPSSIYDFGEKNKNSILKSREIIANAIHAKSDEIYYTSGGSESDNWALNIVANKNKLEKRHIITSRIEHHAILNTCKFLEKQNVEVTYLNVDENGIINLEQLKNSIKPYTKMISVMFANNEIGTVEPIKEIGKLAREKNIIFHTDAVQAFGHIPIDVEECNIDMLSASAHKLNGPKGVGFLYIRNNIEVLPLIYGGGQEKGKRAGTENVPGIVGFGEATKIAIEKLEQRSKKEMKLRDYLTKRILYEIPFTRLNGSNKARLPNNVNISFQFIEGDNLLVMLDTAGVCASVGSACSSGSKIPSHVLTAIGLPDEIAYGTLRMTLSDQNTFEELDYVVDTLKKQVKELREKNNRYEEIFGKY</sequence>
<dbReference type="Pfam" id="PF00266">
    <property type="entry name" value="Aminotran_5"/>
    <property type="match status" value="1"/>
</dbReference>
<keyword evidence="5 12" id="KW-0808">Transferase</keyword>
<dbReference type="PANTHER" id="PTHR11601">
    <property type="entry name" value="CYSTEINE DESULFURYLASE FAMILY MEMBER"/>
    <property type="match status" value="1"/>
</dbReference>
<dbReference type="OrthoDB" id="9808002at2"/>
<comment type="subunit">
    <text evidence="3">Homodimer.</text>
</comment>
<keyword evidence="13" id="KW-0175">Coiled coil</keyword>
<keyword evidence="8 12" id="KW-0408">Iron</keyword>
<dbReference type="EMBL" id="NOKA02000001">
    <property type="protein sequence ID" value="RDY32962.1"/>
    <property type="molecule type" value="Genomic_DNA"/>
</dbReference>
<comment type="caution">
    <text evidence="16">The sequence shown here is derived from an EMBL/GenBank/DDBJ whole genome shotgun (WGS) entry which is preliminary data.</text>
</comment>
<dbReference type="GO" id="GO:0030170">
    <property type="term" value="F:pyridoxal phosphate binding"/>
    <property type="evidence" value="ECO:0007669"/>
    <property type="project" value="InterPro"/>
</dbReference>
<evidence type="ECO:0000256" key="7">
    <source>
        <dbReference type="ARBA" id="ARBA00022898"/>
    </source>
</evidence>
<evidence type="ECO:0000259" key="14">
    <source>
        <dbReference type="Pfam" id="PF00266"/>
    </source>
</evidence>
<dbReference type="EC" id="2.8.1.7" evidence="4 12"/>
<evidence type="ECO:0000256" key="10">
    <source>
        <dbReference type="ARBA" id="ARBA00050776"/>
    </source>
</evidence>
<evidence type="ECO:0000313" key="17">
    <source>
        <dbReference type="Proteomes" id="UP000216411"/>
    </source>
</evidence>
<feature type="coiled-coil region" evidence="13">
    <location>
        <begin position="361"/>
        <end position="388"/>
    </location>
</feature>
<gene>
    <name evidence="16" type="primary">nifS</name>
    <name evidence="15" type="ORF">C8E03_101626</name>
    <name evidence="16" type="ORF">CG710_000040</name>
</gene>
<comment type="similarity">
    <text evidence="2 12">Belongs to the class-V pyridoxal-phosphate-dependent aminotransferase family. NifS/IscS subfamily.</text>
</comment>
<evidence type="ECO:0000256" key="12">
    <source>
        <dbReference type="RuleBase" id="RU364075"/>
    </source>
</evidence>
<dbReference type="EMBL" id="QICS01000001">
    <property type="protein sequence ID" value="PXV95993.1"/>
    <property type="molecule type" value="Genomic_DNA"/>
</dbReference>
<dbReference type="InterPro" id="IPR015424">
    <property type="entry name" value="PyrdxlP-dep_Trfase"/>
</dbReference>
<dbReference type="GO" id="GO:0006520">
    <property type="term" value="P:amino acid metabolic process"/>
    <property type="evidence" value="ECO:0007669"/>
    <property type="project" value="InterPro"/>
</dbReference>
<evidence type="ECO:0000313" key="18">
    <source>
        <dbReference type="Proteomes" id="UP000247523"/>
    </source>
</evidence>
<protein>
    <recommendedName>
        <fullName evidence="4 12">Cysteine desulfurase</fullName>
        <ecNumber evidence="4 12">2.8.1.7</ecNumber>
    </recommendedName>
    <alternativeName>
        <fullName evidence="12">Nitrogenase metalloclusters biosynthesis protein NifS</fullName>
    </alternativeName>
</protein>
<dbReference type="InterPro" id="IPR000192">
    <property type="entry name" value="Aminotrans_V_dom"/>
</dbReference>
<organism evidence="16 17">
    <name type="scientific">Lachnotalea glycerini</name>
    <dbReference type="NCBI Taxonomy" id="1763509"/>
    <lineage>
        <taxon>Bacteria</taxon>
        <taxon>Bacillati</taxon>
        <taxon>Bacillota</taxon>
        <taxon>Clostridia</taxon>
        <taxon>Lachnospirales</taxon>
        <taxon>Lachnospiraceae</taxon>
        <taxon>Lachnotalea</taxon>
    </lineage>
</organism>
<reference evidence="15 18" key="2">
    <citation type="submission" date="2018-05" db="EMBL/GenBank/DDBJ databases">
        <title>Genomic Encyclopedia of Type Strains, Phase IV (KMG-IV): sequencing the most valuable type-strain genomes for metagenomic binning, comparative biology and taxonomic classification.</title>
        <authorList>
            <person name="Goeker M."/>
        </authorList>
    </citation>
    <scope>NUCLEOTIDE SEQUENCE [LARGE SCALE GENOMIC DNA]</scope>
    <source>
        <strain evidence="15 18">DSM 28816</strain>
    </source>
</reference>
<evidence type="ECO:0000256" key="4">
    <source>
        <dbReference type="ARBA" id="ARBA00012239"/>
    </source>
</evidence>
<comment type="function">
    <text evidence="12">Catalyzes the removal of elemental sulfur atoms from cysteine to produce alanine.</text>
</comment>
<dbReference type="NCBIfam" id="NF002806">
    <property type="entry name" value="PRK02948.1"/>
    <property type="match status" value="1"/>
</dbReference>
<dbReference type="RefSeq" id="WP_094376816.1">
    <property type="nucleotide sequence ID" value="NZ_NOKA02000001.1"/>
</dbReference>
<dbReference type="InterPro" id="IPR015422">
    <property type="entry name" value="PyrdxlP-dep_Trfase_small"/>
</dbReference>
<keyword evidence="9 12" id="KW-0411">Iron-sulfur</keyword>
<dbReference type="PIRSF" id="PIRSF005572">
    <property type="entry name" value="NifS"/>
    <property type="match status" value="1"/>
</dbReference>
<dbReference type="Gene3D" id="3.90.1150.10">
    <property type="entry name" value="Aspartate Aminotransferase, domain 1"/>
    <property type="match status" value="1"/>
</dbReference>
<dbReference type="InterPro" id="IPR016454">
    <property type="entry name" value="Cysteine_dSase"/>
</dbReference>
<reference evidence="16" key="3">
    <citation type="submission" date="2018-07" db="EMBL/GenBank/DDBJ databases">
        <authorList>
            <person name="Quirk P.G."/>
            <person name="Krulwich T.A."/>
        </authorList>
    </citation>
    <scope>NUCLEOTIDE SEQUENCE</scope>
    <source>
        <strain evidence="16">CCRI-19302</strain>
    </source>
</reference>
<comment type="cofactor">
    <cofactor evidence="1 11">
        <name>pyridoxal 5'-phosphate</name>
        <dbReference type="ChEBI" id="CHEBI:597326"/>
    </cofactor>
</comment>
<dbReference type="InterPro" id="IPR020578">
    <property type="entry name" value="Aminotrans_V_PyrdxlP_BS"/>
</dbReference>
<feature type="domain" description="Aminotransferase class V" evidence="14">
    <location>
        <begin position="5"/>
        <end position="367"/>
    </location>
</feature>
<evidence type="ECO:0000256" key="3">
    <source>
        <dbReference type="ARBA" id="ARBA00011738"/>
    </source>
</evidence>
<evidence type="ECO:0000256" key="5">
    <source>
        <dbReference type="ARBA" id="ARBA00022679"/>
    </source>
</evidence>
<dbReference type="Proteomes" id="UP000216411">
    <property type="component" value="Unassembled WGS sequence"/>
</dbReference>
<dbReference type="AlphaFoldDB" id="A0A255IJA2"/>
<dbReference type="GO" id="GO:0046872">
    <property type="term" value="F:metal ion binding"/>
    <property type="evidence" value="ECO:0007669"/>
    <property type="project" value="UniProtKB-KW"/>
</dbReference>
<evidence type="ECO:0000256" key="8">
    <source>
        <dbReference type="ARBA" id="ARBA00023004"/>
    </source>
</evidence>
<dbReference type="PANTHER" id="PTHR11601:SF34">
    <property type="entry name" value="CYSTEINE DESULFURASE"/>
    <property type="match status" value="1"/>
</dbReference>
<keyword evidence="7 12" id="KW-0663">Pyridoxal phosphate</keyword>
<dbReference type="PROSITE" id="PS00595">
    <property type="entry name" value="AA_TRANSFER_CLASS_5"/>
    <property type="match status" value="1"/>
</dbReference>